<keyword evidence="7" id="KW-1185">Reference proteome</keyword>
<dbReference type="EMBL" id="FNID01000030">
    <property type="protein sequence ID" value="SDN73627.1"/>
    <property type="molecule type" value="Genomic_DNA"/>
</dbReference>
<dbReference type="InterPro" id="IPR000551">
    <property type="entry name" value="MerR-type_HTH_dom"/>
</dbReference>
<protein>
    <submittedName>
        <fullName evidence="6">Transcriptional regulator, MerR family</fullName>
    </submittedName>
</protein>
<proteinExistence type="predicted"/>
<dbReference type="GO" id="GO:0003700">
    <property type="term" value="F:DNA-binding transcription factor activity"/>
    <property type="evidence" value="ECO:0007669"/>
    <property type="project" value="InterPro"/>
</dbReference>
<organism evidence="6 7">
    <name type="scientific">Acetanaerobacterium elongatum</name>
    <dbReference type="NCBI Taxonomy" id="258515"/>
    <lineage>
        <taxon>Bacteria</taxon>
        <taxon>Bacillati</taxon>
        <taxon>Bacillota</taxon>
        <taxon>Clostridia</taxon>
        <taxon>Eubacteriales</taxon>
        <taxon>Oscillospiraceae</taxon>
        <taxon>Acetanaerobacterium</taxon>
    </lineage>
</organism>
<evidence type="ECO:0000256" key="4">
    <source>
        <dbReference type="ARBA" id="ARBA00023163"/>
    </source>
</evidence>
<accession>A0A1H0DTQ9</accession>
<feature type="domain" description="HTH merR-type" evidence="5">
    <location>
        <begin position="1"/>
        <end position="68"/>
    </location>
</feature>
<evidence type="ECO:0000313" key="6">
    <source>
        <dbReference type="EMBL" id="SDN73627.1"/>
    </source>
</evidence>
<keyword evidence="1" id="KW-0678">Repressor</keyword>
<dbReference type="Gene3D" id="1.10.1660.10">
    <property type="match status" value="1"/>
</dbReference>
<dbReference type="CDD" id="cd00592">
    <property type="entry name" value="HTH_MerR-like"/>
    <property type="match status" value="1"/>
</dbReference>
<sequence length="294" mass="33581">MQIHELCTRCHVTKKAVEYYIGEGLLCPQLTENGYRRFSDEDAATVDKITLLRRLGMSVADIRSFLSNGDKNTIVNALKESQLKLIEQARDRRDCLDILLQNGCELEACSGLISGRLGEPEQILEKLRLAFPGDYGLFLSVHFGRYLNFGIDSEEKAEAYQRILDFLDTAPKLEFPEDLKGMLENMLQGSPESAQSMDNAMMNAFENFDGFMKDKQDFIKQYLEYRTSEDYLSGPVCRMQNILKQFMQSSGYYDVFFPNLMILSDSYSAYHTKLTALNDEMLAKYPELSALTQS</sequence>
<evidence type="ECO:0000256" key="2">
    <source>
        <dbReference type="ARBA" id="ARBA00023015"/>
    </source>
</evidence>
<dbReference type="PROSITE" id="PS50937">
    <property type="entry name" value="HTH_MERR_2"/>
    <property type="match status" value="1"/>
</dbReference>
<dbReference type="InterPro" id="IPR047057">
    <property type="entry name" value="MerR_fam"/>
</dbReference>
<gene>
    <name evidence="6" type="ORF">SAMN05192585_13023</name>
</gene>
<evidence type="ECO:0000313" key="7">
    <source>
        <dbReference type="Proteomes" id="UP000199182"/>
    </source>
</evidence>
<evidence type="ECO:0000256" key="3">
    <source>
        <dbReference type="ARBA" id="ARBA00023125"/>
    </source>
</evidence>
<name>A0A1H0DTQ9_9FIRM</name>
<dbReference type="Proteomes" id="UP000199182">
    <property type="component" value="Unassembled WGS sequence"/>
</dbReference>
<dbReference type="Pfam" id="PF13411">
    <property type="entry name" value="MerR_1"/>
    <property type="match status" value="1"/>
</dbReference>
<dbReference type="PANTHER" id="PTHR30204">
    <property type="entry name" value="REDOX-CYCLING DRUG-SENSING TRANSCRIPTIONAL ACTIVATOR SOXR"/>
    <property type="match status" value="1"/>
</dbReference>
<dbReference type="AlphaFoldDB" id="A0A1H0DTQ9"/>
<dbReference type="InterPro" id="IPR009061">
    <property type="entry name" value="DNA-bd_dom_put_sf"/>
</dbReference>
<dbReference type="SMART" id="SM00422">
    <property type="entry name" value="HTH_MERR"/>
    <property type="match status" value="1"/>
</dbReference>
<dbReference type="GO" id="GO:0003677">
    <property type="term" value="F:DNA binding"/>
    <property type="evidence" value="ECO:0007669"/>
    <property type="project" value="UniProtKB-KW"/>
</dbReference>
<dbReference type="STRING" id="258515.SAMN05192585_13023"/>
<keyword evidence="2" id="KW-0805">Transcription regulation</keyword>
<evidence type="ECO:0000256" key="1">
    <source>
        <dbReference type="ARBA" id="ARBA00022491"/>
    </source>
</evidence>
<keyword evidence="4" id="KW-0804">Transcription</keyword>
<reference evidence="6 7" key="1">
    <citation type="submission" date="2016-10" db="EMBL/GenBank/DDBJ databases">
        <authorList>
            <person name="de Groot N.N."/>
        </authorList>
    </citation>
    <scope>NUCLEOTIDE SEQUENCE [LARGE SCALE GENOMIC DNA]</scope>
    <source>
        <strain evidence="6 7">CGMCC 1.5012</strain>
    </source>
</reference>
<dbReference type="PANTHER" id="PTHR30204:SF69">
    <property type="entry name" value="MERR-FAMILY TRANSCRIPTIONAL REGULATOR"/>
    <property type="match status" value="1"/>
</dbReference>
<evidence type="ECO:0000259" key="5">
    <source>
        <dbReference type="PROSITE" id="PS50937"/>
    </source>
</evidence>
<keyword evidence="3" id="KW-0238">DNA-binding</keyword>
<dbReference type="OrthoDB" id="9791488at2"/>
<dbReference type="SUPFAM" id="SSF46955">
    <property type="entry name" value="Putative DNA-binding domain"/>
    <property type="match status" value="1"/>
</dbReference>
<dbReference type="RefSeq" id="WP_092641920.1">
    <property type="nucleotide sequence ID" value="NZ_FNID01000030.1"/>
</dbReference>